<dbReference type="Pfam" id="PF02491">
    <property type="entry name" value="SHS2_FTSA"/>
    <property type="match status" value="1"/>
</dbReference>
<sequence length="421" mass="48384">MNYQELYVVCQIDDFNLKVMVNRYVNNQVQVLYKEVVDSEQFADNGVIINPEFVAKSLRAVIDKINQLFKIKVERVALNLPSNNLKIYQSQAMLDFKEINHQVTNSDINQVIEMTKNIVIETDEVICLTKPYNFKVDSQSFPNSLPLNSQGQIISVESLIYSLPQAIYDSQLAVLKAAECQLLSVTLDQFALVFNLNNFENLVLIDWGWNSTKVSLFSNSALYAINNIKIGFNQIAQTLMNKMRCSYSKAERYLTKVINVNSNYLSDLIVDKYFDTKTKRFVTLSKLDLQNTVRDMLDEIVEYVSAFLNEVTADSKIEIVFTGQTINLPGFNTYMKNFERLQNVSYLTNSTPGVDNYEWAALIGTTRYQHNLNLFNNILLTSISSSNKELFNNATETVTNEENINEYHSHLNLNYQYNDNK</sequence>
<evidence type="ECO:0000259" key="1">
    <source>
        <dbReference type="SMART" id="SM00842"/>
    </source>
</evidence>
<dbReference type="InterPro" id="IPR003494">
    <property type="entry name" value="SHS2_FtsA"/>
</dbReference>
<dbReference type="Proteomes" id="UP000584587">
    <property type="component" value="Unassembled WGS sequence"/>
</dbReference>
<evidence type="ECO:0000313" key="3">
    <source>
        <dbReference type="Proteomes" id="UP000584587"/>
    </source>
</evidence>
<dbReference type="Gene3D" id="3.30.420.40">
    <property type="match status" value="2"/>
</dbReference>
<protein>
    <recommendedName>
        <fullName evidence="1">SHS2 domain-containing protein</fullName>
    </recommendedName>
</protein>
<comment type="caution">
    <text evidence="2">The sequence shown here is derived from an EMBL/GenBank/DDBJ whole genome shotgun (WGS) entry which is preliminary data.</text>
</comment>
<accession>A0A846TVZ0</accession>
<dbReference type="Gene3D" id="3.30.1490.300">
    <property type="match status" value="1"/>
</dbReference>
<proteinExistence type="predicted"/>
<feature type="domain" description="SHS2" evidence="1">
    <location>
        <begin position="15"/>
        <end position="196"/>
    </location>
</feature>
<dbReference type="InterPro" id="IPR050696">
    <property type="entry name" value="FtsA/MreB"/>
</dbReference>
<dbReference type="RefSeq" id="WP_168104794.1">
    <property type="nucleotide sequence ID" value="NZ_CP051215.1"/>
</dbReference>
<dbReference type="SUPFAM" id="SSF53067">
    <property type="entry name" value="Actin-like ATPase domain"/>
    <property type="match status" value="2"/>
</dbReference>
<evidence type="ECO:0000313" key="2">
    <source>
        <dbReference type="EMBL" id="NKE38322.1"/>
    </source>
</evidence>
<keyword evidence="3" id="KW-1185">Reference proteome</keyword>
<dbReference type="EMBL" id="JAAVVK010000001">
    <property type="protein sequence ID" value="NKE38322.1"/>
    <property type="molecule type" value="Genomic_DNA"/>
</dbReference>
<reference evidence="2 3" key="1">
    <citation type="submission" date="2020-04" db="EMBL/GenBank/DDBJ databases">
        <title>Complete genome sequence of Spiroplasma platyhelix ATCC 51748, an insect isolate.</title>
        <authorList>
            <person name="Green E.A."/>
            <person name="Klassen J.L."/>
        </authorList>
    </citation>
    <scope>NUCLEOTIDE SEQUENCE [LARGE SCALE GENOMIC DNA]</scope>
    <source>
        <strain evidence="2 3">PALS-1</strain>
    </source>
</reference>
<gene>
    <name evidence="2" type="ORF">HER12_00940</name>
</gene>
<dbReference type="GO" id="GO:0051301">
    <property type="term" value="P:cell division"/>
    <property type="evidence" value="ECO:0007669"/>
    <property type="project" value="InterPro"/>
</dbReference>
<dbReference type="AlphaFoldDB" id="A0A846TVZ0"/>
<dbReference type="SMART" id="SM00842">
    <property type="entry name" value="FtsA"/>
    <property type="match status" value="1"/>
</dbReference>
<dbReference type="PANTHER" id="PTHR32432">
    <property type="entry name" value="CELL DIVISION PROTEIN FTSA-RELATED"/>
    <property type="match status" value="1"/>
</dbReference>
<name>A0A846TVZ0_9MOLU</name>
<dbReference type="InterPro" id="IPR043129">
    <property type="entry name" value="ATPase_NBD"/>
</dbReference>
<organism evidence="2 3">
    <name type="scientific">Spiroplasma platyhelix PALS-1</name>
    <dbReference type="NCBI Taxonomy" id="1276218"/>
    <lineage>
        <taxon>Bacteria</taxon>
        <taxon>Bacillati</taxon>
        <taxon>Mycoplasmatota</taxon>
        <taxon>Mollicutes</taxon>
        <taxon>Entomoplasmatales</taxon>
        <taxon>Spiroplasmataceae</taxon>
        <taxon>Spiroplasma</taxon>
    </lineage>
</organism>